<name>A0A6P5INT6_PHACI</name>
<proteinExistence type="predicted"/>
<dbReference type="KEGG" id="pcw:110195366"/>
<organism evidence="2 3">
    <name type="scientific">Phascolarctos cinereus</name>
    <name type="common">Koala</name>
    <dbReference type="NCBI Taxonomy" id="38626"/>
    <lineage>
        <taxon>Eukaryota</taxon>
        <taxon>Metazoa</taxon>
        <taxon>Chordata</taxon>
        <taxon>Craniata</taxon>
        <taxon>Vertebrata</taxon>
        <taxon>Euteleostomi</taxon>
        <taxon>Mammalia</taxon>
        <taxon>Metatheria</taxon>
        <taxon>Diprotodontia</taxon>
        <taxon>Phascolarctidae</taxon>
        <taxon>Phascolarctos</taxon>
    </lineage>
</organism>
<dbReference type="AlphaFoldDB" id="A0A6P5INT6"/>
<dbReference type="Proteomes" id="UP000515140">
    <property type="component" value="Unplaced"/>
</dbReference>
<protein>
    <submittedName>
        <fullName evidence="3">Sulfated surface glycoprotein 185-like</fullName>
    </submittedName>
</protein>
<sequence length="181" mass="19159">MRYRANLADNLLSFHPITGKSEKGGEVDRQTLAALGVNLSQDIDSRPPVETLSAAGGRRVADLCPCLASPSLQPLAPGSSRSPRLLRPRGFSAPLAPRPQQRPPCLQRALVGSCRAIRSTVPQQRPPPSSAPPSAPAPQQRPRACPLCSAAPPARVPESRPHPHRRPPPFPPSRAGSSPSA</sequence>
<accession>A0A6P5INT6</accession>
<evidence type="ECO:0000313" key="3">
    <source>
        <dbReference type="RefSeq" id="XP_020823762.1"/>
    </source>
</evidence>
<gene>
    <name evidence="3" type="primary">LOC110195366</name>
</gene>
<feature type="compositionally biased region" description="Low complexity" evidence="1">
    <location>
        <begin position="74"/>
        <end position="95"/>
    </location>
</feature>
<dbReference type="GeneID" id="110195366"/>
<evidence type="ECO:0000256" key="1">
    <source>
        <dbReference type="SAM" id="MobiDB-lite"/>
    </source>
</evidence>
<evidence type="ECO:0000313" key="2">
    <source>
        <dbReference type="Proteomes" id="UP000515140"/>
    </source>
</evidence>
<dbReference type="InParanoid" id="A0A6P5INT6"/>
<feature type="region of interest" description="Disordered" evidence="1">
    <location>
        <begin position="120"/>
        <end position="181"/>
    </location>
</feature>
<keyword evidence="2" id="KW-1185">Reference proteome</keyword>
<dbReference type="RefSeq" id="XP_020823762.1">
    <property type="nucleotide sequence ID" value="XM_020968103.1"/>
</dbReference>
<feature type="region of interest" description="Disordered" evidence="1">
    <location>
        <begin position="70"/>
        <end position="106"/>
    </location>
</feature>
<feature type="compositionally biased region" description="Pro residues" evidence="1">
    <location>
        <begin position="124"/>
        <end position="136"/>
    </location>
</feature>
<reference evidence="3" key="1">
    <citation type="submission" date="2025-08" db="UniProtKB">
        <authorList>
            <consortium name="RefSeq"/>
        </authorList>
    </citation>
    <scope>IDENTIFICATION</scope>
    <source>
        <tissue evidence="3">Spleen</tissue>
    </source>
</reference>